<sequence>MLVTVTYTFAFIRLRRTEGTNFSRHLAETLLVSAFQHDRGVLRSFRSNTFRQCILDRVRETQREVDGFATCLCTVTDTGDFQCTSEPFGYTDDHVVSKRTGGTSHSPVFCRFARCEGQFAFFLAHDNVGMDGQLKLTLAAFDSQNLVVELGFDAAWQRYRVFCDPGHFSLLEYGADDFTADASLTCSAVGHYALGGGNDRHTQTICNLGKFILALVDAQRRLGYALQVFDDRFAFEILKGHIQLRLLVTFDSEVRNVTFFFQYARYLDLDLRRRNRNRRLGSLLRIANTRKHIRQSVLHAHLSHSCVRGYQLALVKPGMSPRIAASRSLLRPRPNLL</sequence>
<evidence type="ECO:0000313" key="2">
    <source>
        <dbReference type="Proteomes" id="UP000267342"/>
    </source>
</evidence>
<proteinExistence type="predicted"/>
<dbReference type="Proteomes" id="UP000267342">
    <property type="component" value="Chromosome"/>
</dbReference>
<accession>A0A348HBW4</accession>
<keyword evidence="2" id="KW-1185">Reference proteome</keyword>
<reference evidence="1 2" key="1">
    <citation type="submission" date="2018-09" db="EMBL/GenBank/DDBJ databases">
        <title>Zymobacter palmae IAM14233 (=T109) whole genome analysis.</title>
        <authorList>
            <person name="Yanase H."/>
        </authorList>
    </citation>
    <scope>NUCLEOTIDE SEQUENCE [LARGE SCALE GENOMIC DNA]</scope>
    <source>
        <strain evidence="1 2">IAM14233</strain>
    </source>
</reference>
<dbReference type="GO" id="GO:0032259">
    <property type="term" value="P:methylation"/>
    <property type="evidence" value="ECO:0007669"/>
    <property type="project" value="UniProtKB-KW"/>
</dbReference>
<dbReference type="AlphaFoldDB" id="A0A348HBW4"/>
<gene>
    <name evidence="1" type="ORF">ZBT109_0326</name>
</gene>
<name>A0A348HBW4_9GAMM</name>
<dbReference type="KEGG" id="zpl:ZBT109_0326"/>
<dbReference type="GO" id="GO:0008168">
    <property type="term" value="F:methyltransferase activity"/>
    <property type="evidence" value="ECO:0007669"/>
    <property type="project" value="UniProtKB-KW"/>
</dbReference>
<dbReference type="EMBL" id="AP018933">
    <property type="protein sequence ID" value="BBG29116.1"/>
    <property type="molecule type" value="Genomic_DNA"/>
</dbReference>
<organism evidence="1 2">
    <name type="scientific">Zymobacter palmae</name>
    <dbReference type="NCBI Taxonomy" id="33074"/>
    <lineage>
        <taxon>Bacteria</taxon>
        <taxon>Pseudomonadati</taxon>
        <taxon>Pseudomonadota</taxon>
        <taxon>Gammaproteobacteria</taxon>
        <taxon>Oceanospirillales</taxon>
        <taxon>Halomonadaceae</taxon>
        <taxon>Zymobacter group</taxon>
        <taxon>Zymobacter</taxon>
    </lineage>
</organism>
<keyword evidence="1" id="KW-0808">Transferase</keyword>
<keyword evidence="1" id="KW-0489">Methyltransferase</keyword>
<evidence type="ECO:0000313" key="1">
    <source>
        <dbReference type="EMBL" id="BBG29116.1"/>
    </source>
</evidence>
<protein>
    <submittedName>
        <fullName evidence="1">SAM-dependent methyltransferases</fullName>
    </submittedName>
</protein>